<feature type="region of interest" description="Disordered" evidence="1">
    <location>
        <begin position="1"/>
        <end position="197"/>
    </location>
</feature>
<dbReference type="KEGG" id="nwl:NWFMUON74_03410"/>
<organism evidence="4 5">
    <name type="scientific">Nocardia wallacei</name>
    <dbReference type="NCBI Taxonomy" id="480035"/>
    <lineage>
        <taxon>Bacteria</taxon>
        <taxon>Bacillati</taxon>
        <taxon>Actinomycetota</taxon>
        <taxon>Actinomycetes</taxon>
        <taxon>Mycobacteriales</taxon>
        <taxon>Nocardiaceae</taxon>
        <taxon>Nocardia</taxon>
    </lineage>
</organism>
<gene>
    <name evidence="4" type="ORF">NWFMUON74_03410</name>
</gene>
<dbReference type="Pfam" id="PF26056">
    <property type="entry name" value="DUF8017"/>
    <property type="match status" value="1"/>
</dbReference>
<evidence type="ECO:0000313" key="5">
    <source>
        <dbReference type="Proteomes" id="UP000516173"/>
    </source>
</evidence>
<keyword evidence="2" id="KW-0812">Transmembrane</keyword>
<sequence>MSSGFDRRPNDPTAASGSAPSPPAPRSTPDPAAQTEEIRRTERPAQLNFAAGARPLPPSAHPIGSPVSDLESAATQEFAAAARSDAPPNPAVPQNASPPVPTWQSAATTPFLRQSAQPTDPVRPVPEQSWQSAESTAAVPNPAWQSAAPESTAAVANPAWQSAAPDSAAAVPNPAWQGYGPQHPPTSTFEVPPYGPPPGVRRNRTAWVFAGVGAVVVVALAVTVAMIVSGRNSRDPEAQAGSPSMVSALTSGKSTSSPTGAAPAPPRPSAGPVAPVVPGFQVVSIPERGAAYDVPRDWKIDPVGTAVWGEPPDTVELAGLAQDGENYCPSYTRTNAFLTLSPRGDPAAAAADVGARMAKAGWSAAATAGAAEPLDSLDGQLHGAFVETTGSAPPPAPGCATTFAVYTFAFPSENGNFVMTIAADTGVDKAVDKTTAKRVLTSIRPLPNR</sequence>
<keyword evidence="2" id="KW-0472">Membrane</keyword>
<feature type="domain" description="DUF8017" evidence="3">
    <location>
        <begin position="274"/>
        <end position="447"/>
    </location>
</feature>
<protein>
    <recommendedName>
        <fullName evidence="3">DUF8017 domain-containing protein</fullName>
    </recommendedName>
</protein>
<keyword evidence="2" id="KW-1133">Transmembrane helix</keyword>
<feature type="compositionally biased region" description="Low complexity" evidence="1">
    <location>
        <begin position="73"/>
        <end position="82"/>
    </location>
</feature>
<dbReference type="AlphaFoldDB" id="A0A7G1KEN1"/>
<dbReference type="GeneID" id="80344969"/>
<dbReference type="EMBL" id="AP023396">
    <property type="protein sequence ID" value="BCK52569.1"/>
    <property type="molecule type" value="Genomic_DNA"/>
</dbReference>
<accession>A0A7G1KEN1</accession>
<dbReference type="RefSeq" id="WP_187686269.1">
    <property type="nucleotide sequence ID" value="NZ_AP023396.1"/>
</dbReference>
<dbReference type="InterPro" id="IPR058330">
    <property type="entry name" value="DUF8017"/>
</dbReference>
<feature type="compositionally biased region" description="Polar residues" evidence="1">
    <location>
        <begin position="102"/>
        <end position="118"/>
    </location>
</feature>
<dbReference type="Proteomes" id="UP000516173">
    <property type="component" value="Chromosome"/>
</dbReference>
<feature type="compositionally biased region" description="Basic and acidic residues" evidence="1">
    <location>
        <begin position="1"/>
        <end position="10"/>
    </location>
</feature>
<evidence type="ECO:0000313" key="4">
    <source>
        <dbReference type="EMBL" id="BCK52569.1"/>
    </source>
</evidence>
<feature type="region of interest" description="Disordered" evidence="1">
    <location>
        <begin position="233"/>
        <end position="273"/>
    </location>
</feature>
<feature type="compositionally biased region" description="Pro residues" evidence="1">
    <location>
        <begin position="87"/>
        <end position="101"/>
    </location>
</feature>
<evidence type="ECO:0000256" key="1">
    <source>
        <dbReference type="SAM" id="MobiDB-lite"/>
    </source>
</evidence>
<feature type="compositionally biased region" description="Polar residues" evidence="1">
    <location>
        <begin position="241"/>
        <end position="253"/>
    </location>
</feature>
<feature type="compositionally biased region" description="Low complexity" evidence="1">
    <location>
        <begin position="158"/>
        <end position="175"/>
    </location>
</feature>
<feature type="transmembrane region" description="Helical" evidence="2">
    <location>
        <begin position="206"/>
        <end position="228"/>
    </location>
</feature>
<name>A0A7G1KEN1_9NOCA</name>
<evidence type="ECO:0000259" key="3">
    <source>
        <dbReference type="Pfam" id="PF26056"/>
    </source>
</evidence>
<proteinExistence type="predicted"/>
<reference evidence="4 5" key="1">
    <citation type="submission" date="2020-08" db="EMBL/GenBank/DDBJ databases">
        <title>Genome Sequencing of Nocardia wallacei strain FMUON74 and assembly.</title>
        <authorList>
            <person name="Toyokawa M."/>
            <person name="Uesaka K."/>
        </authorList>
    </citation>
    <scope>NUCLEOTIDE SEQUENCE [LARGE SCALE GENOMIC DNA]</scope>
    <source>
        <strain evidence="4 5">FMUON74</strain>
    </source>
</reference>
<evidence type="ECO:0000256" key="2">
    <source>
        <dbReference type="SAM" id="Phobius"/>
    </source>
</evidence>
<keyword evidence="5" id="KW-1185">Reference proteome</keyword>